<reference evidence="2" key="1">
    <citation type="submission" date="2025-08" db="UniProtKB">
        <authorList>
            <consortium name="RefSeq"/>
        </authorList>
    </citation>
    <scope>IDENTIFICATION</scope>
</reference>
<keyword evidence="1" id="KW-1185">Reference proteome</keyword>
<gene>
    <name evidence="2" type="primary">LOC141414724</name>
</gene>
<sequence>MECQCRQAVALGEPRCPHCRTADFADAGASLCWRAGLWDLWSASRAPDASQREEDYISQDARGEGVRGRNCPSSCGRRGFLAPRSRLVTRPRGSRKQCCGPASGAPAGGRACLPRRPSDEAYPRVREAGREGRQRISLAGAGFRTRRQRRLAAEIEIVGFGSKDGDGKAYSGCLSNQNCHRINSAACCETNTRPPRPANLVSELGNQCLDMQISHFKGGVTPPRASPGGRSPQVQ</sequence>
<proteinExistence type="predicted"/>
<dbReference type="RefSeq" id="XP_073905121.1">
    <property type="nucleotide sequence ID" value="XM_074049020.1"/>
</dbReference>
<evidence type="ECO:0000313" key="1">
    <source>
        <dbReference type="Proteomes" id="UP001732720"/>
    </source>
</evidence>
<name>A0AC58KK47_CASCN</name>
<dbReference type="Proteomes" id="UP001732720">
    <property type="component" value="Chromosome 12"/>
</dbReference>
<organism evidence="1 2">
    <name type="scientific">Castor canadensis</name>
    <name type="common">American beaver</name>
    <dbReference type="NCBI Taxonomy" id="51338"/>
    <lineage>
        <taxon>Eukaryota</taxon>
        <taxon>Metazoa</taxon>
        <taxon>Chordata</taxon>
        <taxon>Craniata</taxon>
        <taxon>Vertebrata</taxon>
        <taxon>Euteleostomi</taxon>
        <taxon>Mammalia</taxon>
        <taxon>Eutheria</taxon>
        <taxon>Euarchontoglires</taxon>
        <taxon>Glires</taxon>
        <taxon>Rodentia</taxon>
        <taxon>Castorimorpha</taxon>
        <taxon>Castoridae</taxon>
        <taxon>Castor</taxon>
    </lineage>
</organism>
<protein>
    <submittedName>
        <fullName evidence="2">Uncharacterized protein</fullName>
    </submittedName>
</protein>
<evidence type="ECO:0000313" key="2">
    <source>
        <dbReference type="RefSeq" id="XP_073905121.1"/>
    </source>
</evidence>
<accession>A0AC58KK47</accession>